<sequence>MNIARRREKAFHPLQHKQSWLSSISMHPQPLQHVITLCKFFGFPLSCFSSSPLSLSLLCRCSSPLLSFLPLPLYCLPRPSFLPLSFVFPPCSPPIVSLDLRPSPLFYPLSVYLPTYL</sequence>
<dbReference type="EMBL" id="HBUF01172094">
    <property type="protein sequence ID" value="CAG6653124.1"/>
    <property type="molecule type" value="Transcribed_RNA"/>
</dbReference>
<proteinExistence type="predicted"/>
<reference evidence="1" key="1">
    <citation type="submission" date="2021-05" db="EMBL/GenBank/DDBJ databases">
        <authorList>
            <person name="Alioto T."/>
            <person name="Alioto T."/>
            <person name="Gomez Garrido J."/>
        </authorList>
    </citation>
    <scope>NUCLEOTIDE SEQUENCE</scope>
</reference>
<dbReference type="EMBL" id="HBUF01172095">
    <property type="protein sequence ID" value="CAG6653125.1"/>
    <property type="molecule type" value="Transcribed_RNA"/>
</dbReference>
<accession>A0A8D8RKK5</accession>
<dbReference type="AlphaFoldDB" id="A0A8D8RKK5"/>
<name>A0A8D8RKK5_9HEMI</name>
<evidence type="ECO:0000313" key="1">
    <source>
        <dbReference type="EMBL" id="CAG6653124.1"/>
    </source>
</evidence>
<protein>
    <submittedName>
        <fullName evidence="1">Uncharacterized protein</fullName>
    </submittedName>
</protein>
<organism evidence="1">
    <name type="scientific">Cacopsylla melanoneura</name>
    <dbReference type="NCBI Taxonomy" id="428564"/>
    <lineage>
        <taxon>Eukaryota</taxon>
        <taxon>Metazoa</taxon>
        <taxon>Ecdysozoa</taxon>
        <taxon>Arthropoda</taxon>
        <taxon>Hexapoda</taxon>
        <taxon>Insecta</taxon>
        <taxon>Pterygota</taxon>
        <taxon>Neoptera</taxon>
        <taxon>Paraneoptera</taxon>
        <taxon>Hemiptera</taxon>
        <taxon>Sternorrhyncha</taxon>
        <taxon>Psylloidea</taxon>
        <taxon>Psyllidae</taxon>
        <taxon>Psyllinae</taxon>
        <taxon>Cacopsylla</taxon>
    </lineage>
</organism>